<accession>A0A423H1X5</accession>
<organism evidence="2 3">
    <name type="scientific">Pseudomonas brassicacearum</name>
    <dbReference type="NCBI Taxonomy" id="930166"/>
    <lineage>
        <taxon>Bacteria</taxon>
        <taxon>Pseudomonadati</taxon>
        <taxon>Pseudomonadota</taxon>
        <taxon>Gammaproteobacteria</taxon>
        <taxon>Pseudomonadales</taxon>
        <taxon>Pseudomonadaceae</taxon>
        <taxon>Pseudomonas</taxon>
    </lineage>
</organism>
<name>A0A423H1X5_9PSED</name>
<sequence>MATNRDANGRFGAGNKASPGRPKLTETEIAARASSALIERRLPELIAHAMGRAETNDEVLAGVCHLLAERLRSQNLVAERLLLDGAKH</sequence>
<dbReference type="EMBL" id="MOBI01000001">
    <property type="protein sequence ID" value="RON06225.1"/>
    <property type="molecule type" value="Genomic_DNA"/>
</dbReference>
<comment type="caution">
    <text evidence="2">The sequence shown here is derived from an EMBL/GenBank/DDBJ whole genome shotgun (WGS) entry which is preliminary data.</text>
</comment>
<dbReference type="Proteomes" id="UP000284684">
    <property type="component" value="Unassembled WGS sequence"/>
</dbReference>
<dbReference type="AlphaFoldDB" id="A0A423H1X5"/>
<protein>
    <submittedName>
        <fullName evidence="2">Uncharacterized protein</fullName>
    </submittedName>
</protein>
<dbReference type="RefSeq" id="WP_123580125.1">
    <property type="nucleotide sequence ID" value="NZ_MOBI01000001.1"/>
</dbReference>
<evidence type="ECO:0000313" key="2">
    <source>
        <dbReference type="EMBL" id="RON06225.1"/>
    </source>
</evidence>
<proteinExistence type="predicted"/>
<evidence type="ECO:0000313" key="3">
    <source>
        <dbReference type="Proteomes" id="UP000284684"/>
    </source>
</evidence>
<gene>
    <name evidence="2" type="ORF">BK658_00090</name>
</gene>
<feature type="region of interest" description="Disordered" evidence="1">
    <location>
        <begin position="1"/>
        <end position="26"/>
    </location>
</feature>
<reference evidence="2 3" key="1">
    <citation type="submission" date="2016-10" db="EMBL/GenBank/DDBJ databases">
        <title>Comparative genome analysis of multiple Pseudomonas spp. focuses on biocontrol and plant growth promoting traits.</title>
        <authorList>
            <person name="Tao X.-Y."/>
            <person name="Taylor C.G."/>
        </authorList>
    </citation>
    <scope>NUCLEOTIDE SEQUENCE [LARGE SCALE GENOMIC DNA]</scope>
    <source>
        <strain evidence="2 3">37D10</strain>
    </source>
</reference>
<evidence type="ECO:0000256" key="1">
    <source>
        <dbReference type="SAM" id="MobiDB-lite"/>
    </source>
</evidence>